<accession>A0A2X2SU84</accession>
<dbReference type="Proteomes" id="UP000250169">
    <property type="component" value="Unassembled WGS sequence"/>
</dbReference>
<dbReference type="GeneID" id="29675741"/>
<reference evidence="1 2" key="1">
    <citation type="submission" date="2018-06" db="EMBL/GenBank/DDBJ databases">
        <authorList>
            <consortium name="Pathogen Informatics"/>
            <person name="Doyle S."/>
        </authorList>
    </citation>
    <scope>NUCLEOTIDE SEQUENCE [LARGE SCALE GENOMIC DNA]</scope>
    <source>
        <strain evidence="1 2">NCTC11545</strain>
    </source>
</reference>
<organism evidence="1 2">
    <name type="scientific">Capnocytophaga ochracea</name>
    <dbReference type="NCBI Taxonomy" id="1018"/>
    <lineage>
        <taxon>Bacteria</taxon>
        <taxon>Pseudomonadati</taxon>
        <taxon>Bacteroidota</taxon>
        <taxon>Flavobacteriia</taxon>
        <taxon>Flavobacteriales</taxon>
        <taxon>Flavobacteriaceae</taxon>
        <taxon>Capnocytophaga</taxon>
    </lineage>
</organism>
<evidence type="ECO:0000313" key="2">
    <source>
        <dbReference type="Proteomes" id="UP000250169"/>
    </source>
</evidence>
<dbReference type="OMA" id="AYEREHY"/>
<protein>
    <submittedName>
        <fullName evidence="1">Predicted transcription regulator containing HTH domain</fullName>
    </submittedName>
</protein>
<dbReference type="EMBL" id="UAVS01000001">
    <property type="protein sequence ID" value="SQA93151.1"/>
    <property type="molecule type" value="Genomic_DNA"/>
</dbReference>
<sequence length="77" mass="9081">MIKNELQYNAIMKRIDELLQVVNDDTHENDPDYIELMILTDLVEAYEEIHYPIGNIHKTAFIPKSEKVEESYDNLTI</sequence>
<evidence type="ECO:0000313" key="1">
    <source>
        <dbReference type="EMBL" id="SQA93151.1"/>
    </source>
</evidence>
<dbReference type="AlphaFoldDB" id="A0A2X2SU84"/>
<proteinExistence type="predicted"/>
<gene>
    <name evidence="1" type="ORF">NCTC11545_00516</name>
</gene>
<name>A0A2X2SU84_CAPOC</name>
<dbReference type="RefSeq" id="WP_009417114.1">
    <property type="nucleotide sequence ID" value="NZ_CAJPNJ010000011.1"/>
</dbReference>